<dbReference type="Pfam" id="PF00024">
    <property type="entry name" value="PAN_1"/>
    <property type="match status" value="1"/>
</dbReference>
<accession>A0ABN9UE84</accession>
<proteinExistence type="predicted"/>
<evidence type="ECO:0008006" key="6">
    <source>
        <dbReference type="Google" id="ProtNLM"/>
    </source>
</evidence>
<protein>
    <recommendedName>
        <fullName evidence="6">Apple domain-containing protein</fullName>
    </recommendedName>
</protein>
<dbReference type="SUPFAM" id="SSF49785">
    <property type="entry name" value="Galactose-binding domain-like"/>
    <property type="match status" value="1"/>
</dbReference>
<feature type="domain" description="NADH:ubiquinone oxidoreductase intermediate-associated protein 30" evidence="3">
    <location>
        <begin position="39"/>
        <end position="188"/>
    </location>
</feature>
<gene>
    <name evidence="4" type="ORF">PCOR1329_LOCUS47763</name>
</gene>
<feature type="domain" description="Apple" evidence="2">
    <location>
        <begin position="359"/>
        <end position="408"/>
    </location>
</feature>
<evidence type="ECO:0000313" key="5">
    <source>
        <dbReference type="Proteomes" id="UP001189429"/>
    </source>
</evidence>
<keyword evidence="5" id="KW-1185">Reference proteome</keyword>
<feature type="signal peptide" evidence="1">
    <location>
        <begin position="1"/>
        <end position="25"/>
    </location>
</feature>
<dbReference type="EMBL" id="CAUYUJ010015756">
    <property type="protein sequence ID" value="CAK0857783.1"/>
    <property type="molecule type" value="Genomic_DNA"/>
</dbReference>
<dbReference type="Pfam" id="PF08547">
    <property type="entry name" value="CIA30"/>
    <property type="match status" value="1"/>
</dbReference>
<sequence length="500" mass="52653">MPDATAARVSPALVNLAILAQATLAADLILHGGAGGWDESAWSVQVDGVMGGKSSGELRFQDGRLVFSGIIDLNGGGFSSVRAGMEPSDLSTYDGLVVELDAAAYVPSRAPLGVHLQLRHASSFWSFAAAFAVPFADEAGASARVFLPLADFDRGSGMGYTCSVCSLDTTRIVGVDVYVLFQEGPFEVRLRSITAVQQAQRFSSPPISLLSSGAVQDFLESAVESGASLYNKGYTELCIAVYASCLSSLGVSTGPSDGVKGVACAGLKASGQGSKSQRAFALRSTIDAILADLQGAPRDSSLSWLPSSNAASAALDTCQANFSVDVSSNFLLEGPSSTVSGAVDGFEGPFSGMGISGYNDLGKHMVGSPAECAGLCLDMATCSSFDYGARGDVEGECWLSTADRISAGSAYTYGYITITMRWCQLWMRCRRLAVARELAVRTVLTALRPRRPLAPCASAVSLLQWFFGSFSKCFHMRHTDGLIVSFGWEGRWWQICTLAS</sequence>
<name>A0ABN9UE84_9DINO</name>
<dbReference type="InterPro" id="IPR003609">
    <property type="entry name" value="Pan_app"/>
</dbReference>
<evidence type="ECO:0000313" key="4">
    <source>
        <dbReference type="EMBL" id="CAK0857783.1"/>
    </source>
</evidence>
<evidence type="ECO:0000259" key="3">
    <source>
        <dbReference type="Pfam" id="PF08547"/>
    </source>
</evidence>
<dbReference type="InterPro" id="IPR013857">
    <property type="entry name" value="NADH-UbQ_OxRdtase-assoc_prot30"/>
</dbReference>
<evidence type="ECO:0000259" key="2">
    <source>
        <dbReference type="Pfam" id="PF00024"/>
    </source>
</evidence>
<reference evidence="4" key="1">
    <citation type="submission" date="2023-10" db="EMBL/GenBank/DDBJ databases">
        <authorList>
            <person name="Chen Y."/>
            <person name="Shah S."/>
            <person name="Dougan E. K."/>
            <person name="Thang M."/>
            <person name="Chan C."/>
        </authorList>
    </citation>
    <scope>NUCLEOTIDE SEQUENCE [LARGE SCALE GENOMIC DNA]</scope>
</reference>
<dbReference type="InterPro" id="IPR008979">
    <property type="entry name" value="Galactose-bd-like_sf"/>
</dbReference>
<dbReference type="Gene3D" id="3.50.4.10">
    <property type="entry name" value="Hepatocyte Growth Factor"/>
    <property type="match status" value="1"/>
</dbReference>
<comment type="caution">
    <text evidence="4">The sequence shown here is derived from an EMBL/GenBank/DDBJ whole genome shotgun (WGS) entry which is preliminary data.</text>
</comment>
<organism evidence="4 5">
    <name type="scientific">Prorocentrum cordatum</name>
    <dbReference type="NCBI Taxonomy" id="2364126"/>
    <lineage>
        <taxon>Eukaryota</taxon>
        <taxon>Sar</taxon>
        <taxon>Alveolata</taxon>
        <taxon>Dinophyceae</taxon>
        <taxon>Prorocentrales</taxon>
        <taxon>Prorocentraceae</taxon>
        <taxon>Prorocentrum</taxon>
    </lineage>
</organism>
<feature type="chain" id="PRO_5046532444" description="Apple domain-containing protein" evidence="1">
    <location>
        <begin position="26"/>
        <end position="500"/>
    </location>
</feature>
<dbReference type="Proteomes" id="UP001189429">
    <property type="component" value="Unassembled WGS sequence"/>
</dbReference>
<keyword evidence="1" id="KW-0732">Signal</keyword>
<evidence type="ECO:0000256" key="1">
    <source>
        <dbReference type="SAM" id="SignalP"/>
    </source>
</evidence>